<name>A0A4R0HCI8_9ACTN</name>
<organism evidence="1 2">
    <name type="scientific">Kribbella soli</name>
    <dbReference type="NCBI Taxonomy" id="1124743"/>
    <lineage>
        <taxon>Bacteria</taxon>
        <taxon>Bacillati</taxon>
        <taxon>Actinomycetota</taxon>
        <taxon>Actinomycetes</taxon>
        <taxon>Propionibacteriales</taxon>
        <taxon>Kribbellaceae</taxon>
        <taxon>Kribbella</taxon>
    </lineage>
</organism>
<protein>
    <submittedName>
        <fullName evidence="1">Uncharacterized protein</fullName>
    </submittedName>
</protein>
<gene>
    <name evidence="1" type="ORF">E0H45_16980</name>
</gene>
<reference evidence="1 2" key="1">
    <citation type="submission" date="2019-02" db="EMBL/GenBank/DDBJ databases">
        <title>Kribbella capetownensis sp. nov. and Kribbella speibonae sp. nov., isolated from soil.</title>
        <authorList>
            <person name="Curtis S.M."/>
            <person name="Norton I."/>
            <person name="Everest G.J."/>
            <person name="Meyers P.R."/>
        </authorList>
    </citation>
    <scope>NUCLEOTIDE SEQUENCE [LARGE SCALE GENOMIC DNA]</scope>
    <source>
        <strain evidence="1 2">KCTC 29219</strain>
    </source>
</reference>
<dbReference type="OrthoDB" id="3790446at2"/>
<dbReference type="EMBL" id="SJJZ01000002">
    <property type="protein sequence ID" value="TCC07658.1"/>
    <property type="molecule type" value="Genomic_DNA"/>
</dbReference>
<evidence type="ECO:0000313" key="1">
    <source>
        <dbReference type="EMBL" id="TCC07658.1"/>
    </source>
</evidence>
<evidence type="ECO:0000313" key="2">
    <source>
        <dbReference type="Proteomes" id="UP000292346"/>
    </source>
</evidence>
<dbReference type="Proteomes" id="UP000292346">
    <property type="component" value="Unassembled WGS sequence"/>
</dbReference>
<sequence length="90" mass="10307">MVVGRDQRREARRARFQQEFGRNATVALELIELTELAWHDCYNEPTFSDEILDDLLLVAGGSIQNLVHGAWLAVTDWRDLRVAANELRSP</sequence>
<accession>A0A4R0HCI8</accession>
<comment type="caution">
    <text evidence="1">The sequence shown here is derived from an EMBL/GenBank/DDBJ whole genome shotgun (WGS) entry which is preliminary data.</text>
</comment>
<dbReference type="AlphaFoldDB" id="A0A4R0HCI8"/>
<keyword evidence="2" id="KW-1185">Reference proteome</keyword>
<dbReference type="RefSeq" id="WP_131338346.1">
    <property type="nucleotide sequence ID" value="NZ_SJJZ01000002.1"/>
</dbReference>
<proteinExistence type="predicted"/>